<sequence>MNKFMYISLLIFSMVSSAAAMASEKKDLLIDFKKDIFAEIIRSHGKQIETEVLLRWCQFDDLANEIGLTENALKRVVYDSFVVAGTDNVKATEIARKMADESWDLYNFSLFSDLSSYREGLKKGLDISYSEPDMYKNFCHKVEDETLEEMRIIPN</sequence>
<proteinExistence type="predicted"/>
<keyword evidence="1" id="KW-0732">Signal</keyword>
<evidence type="ECO:0000313" key="3">
    <source>
        <dbReference type="Proteomes" id="UP001059950"/>
    </source>
</evidence>
<organism evidence="2 3">
    <name type="scientific">Amphritea atlantica</name>
    <dbReference type="NCBI Taxonomy" id="355243"/>
    <lineage>
        <taxon>Bacteria</taxon>
        <taxon>Pseudomonadati</taxon>
        <taxon>Pseudomonadota</taxon>
        <taxon>Gammaproteobacteria</taxon>
        <taxon>Oceanospirillales</taxon>
        <taxon>Oceanospirillaceae</taxon>
        <taxon>Amphritea</taxon>
    </lineage>
</organism>
<evidence type="ECO:0000313" key="2">
    <source>
        <dbReference type="EMBL" id="UTW02892.1"/>
    </source>
</evidence>
<reference evidence="2" key="1">
    <citation type="submission" date="2021-04" db="EMBL/GenBank/DDBJ databases">
        <title>Oceanospirillales bacteria with DddD are important DMSP degraders in coastal seawater.</title>
        <authorList>
            <person name="Liu J."/>
        </authorList>
    </citation>
    <scope>NUCLEOTIDE SEQUENCE</scope>
    <source>
        <strain evidence="2">GY6</strain>
    </source>
</reference>
<dbReference type="Proteomes" id="UP001059950">
    <property type="component" value="Chromosome"/>
</dbReference>
<protein>
    <submittedName>
        <fullName evidence="2">Uncharacterized protein</fullName>
    </submittedName>
</protein>
<feature type="chain" id="PRO_5045936205" evidence="1">
    <location>
        <begin position="23"/>
        <end position="155"/>
    </location>
</feature>
<dbReference type="EMBL" id="CP073344">
    <property type="protein sequence ID" value="UTW02892.1"/>
    <property type="molecule type" value="Genomic_DNA"/>
</dbReference>
<gene>
    <name evidence="2" type="ORF">KDX31_16390</name>
</gene>
<evidence type="ECO:0000256" key="1">
    <source>
        <dbReference type="SAM" id="SignalP"/>
    </source>
</evidence>
<name>A0ABY5GSF2_9GAMM</name>
<feature type="signal peptide" evidence="1">
    <location>
        <begin position="1"/>
        <end position="22"/>
    </location>
</feature>
<keyword evidence="3" id="KW-1185">Reference proteome</keyword>
<accession>A0ABY5GSF2</accession>